<dbReference type="AlphaFoldDB" id="X1GLG2"/>
<reference evidence="1" key="1">
    <citation type="journal article" date="2014" name="Front. Microbiol.">
        <title>High frequency of phylogenetically diverse reductive dehalogenase-homologous genes in deep subseafloor sedimentary metagenomes.</title>
        <authorList>
            <person name="Kawai M."/>
            <person name="Futagami T."/>
            <person name="Toyoda A."/>
            <person name="Takaki Y."/>
            <person name="Nishi S."/>
            <person name="Hori S."/>
            <person name="Arai W."/>
            <person name="Tsubouchi T."/>
            <person name="Morono Y."/>
            <person name="Uchiyama I."/>
            <person name="Ito T."/>
            <person name="Fujiyama A."/>
            <person name="Inagaki F."/>
            <person name="Takami H."/>
        </authorList>
    </citation>
    <scope>NUCLEOTIDE SEQUENCE</scope>
    <source>
        <strain evidence="1">Expedition CK06-06</strain>
    </source>
</reference>
<protein>
    <submittedName>
        <fullName evidence="1">Uncharacterized protein</fullName>
    </submittedName>
</protein>
<comment type="caution">
    <text evidence="1">The sequence shown here is derived from an EMBL/GenBank/DDBJ whole genome shotgun (WGS) entry which is preliminary data.</text>
</comment>
<gene>
    <name evidence="1" type="ORF">S03H2_28609</name>
</gene>
<accession>X1GLG2</accession>
<evidence type="ECO:0000313" key="1">
    <source>
        <dbReference type="EMBL" id="GAH57997.1"/>
    </source>
</evidence>
<name>X1GLG2_9ZZZZ</name>
<proteinExistence type="predicted"/>
<dbReference type="EMBL" id="BARU01017238">
    <property type="protein sequence ID" value="GAH57997.1"/>
    <property type="molecule type" value="Genomic_DNA"/>
</dbReference>
<sequence length="135" mass="15704">MTNTQYFSFETKVCSQCGLTKQISELFYNQITGEYWCMYCVAIEKKKRNAKCREKTSEPDVKMKSKGGEIFRTWDEICLDKLKEIGKASLTEWATAMNYKNSASLSKPARHLEEQGKIRVIRNKSGMIKKYYEAI</sequence>
<organism evidence="1">
    <name type="scientific">marine sediment metagenome</name>
    <dbReference type="NCBI Taxonomy" id="412755"/>
    <lineage>
        <taxon>unclassified sequences</taxon>
        <taxon>metagenomes</taxon>
        <taxon>ecological metagenomes</taxon>
    </lineage>
</organism>